<gene>
    <name evidence="2" type="ORF">CALVIDRAFT_559439</name>
</gene>
<feature type="region of interest" description="Disordered" evidence="1">
    <location>
        <begin position="28"/>
        <end position="54"/>
    </location>
</feature>
<dbReference type="Proteomes" id="UP000076738">
    <property type="component" value="Unassembled WGS sequence"/>
</dbReference>
<dbReference type="AlphaFoldDB" id="A0A167S720"/>
<evidence type="ECO:0000313" key="3">
    <source>
        <dbReference type="Proteomes" id="UP000076738"/>
    </source>
</evidence>
<dbReference type="EMBL" id="KV417266">
    <property type="protein sequence ID" value="KZP01636.1"/>
    <property type="molecule type" value="Genomic_DNA"/>
</dbReference>
<proteinExistence type="predicted"/>
<organism evidence="2 3">
    <name type="scientific">Calocera viscosa (strain TUFC12733)</name>
    <dbReference type="NCBI Taxonomy" id="1330018"/>
    <lineage>
        <taxon>Eukaryota</taxon>
        <taxon>Fungi</taxon>
        <taxon>Dikarya</taxon>
        <taxon>Basidiomycota</taxon>
        <taxon>Agaricomycotina</taxon>
        <taxon>Dacrymycetes</taxon>
        <taxon>Dacrymycetales</taxon>
        <taxon>Dacrymycetaceae</taxon>
        <taxon>Calocera</taxon>
    </lineage>
</organism>
<reference evidence="2 3" key="1">
    <citation type="journal article" date="2016" name="Mol. Biol. Evol.">
        <title>Comparative Genomics of Early-Diverging Mushroom-Forming Fungi Provides Insights into the Origins of Lignocellulose Decay Capabilities.</title>
        <authorList>
            <person name="Nagy L.G."/>
            <person name="Riley R."/>
            <person name="Tritt A."/>
            <person name="Adam C."/>
            <person name="Daum C."/>
            <person name="Floudas D."/>
            <person name="Sun H."/>
            <person name="Yadav J.S."/>
            <person name="Pangilinan J."/>
            <person name="Larsson K.H."/>
            <person name="Matsuura K."/>
            <person name="Barry K."/>
            <person name="Labutti K."/>
            <person name="Kuo R."/>
            <person name="Ohm R.A."/>
            <person name="Bhattacharya S.S."/>
            <person name="Shirouzu T."/>
            <person name="Yoshinaga Y."/>
            <person name="Martin F.M."/>
            <person name="Grigoriev I.V."/>
            <person name="Hibbett D.S."/>
        </authorList>
    </citation>
    <scope>NUCLEOTIDE SEQUENCE [LARGE SCALE GENOMIC DNA]</scope>
    <source>
        <strain evidence="2 3">TUFC12733</strain>
    </source>
</reference>
<evidence type="ECO:0000313" key="2">
    <source>
        <dbReference type="EMBL" id="KZP01636.1"/>
    </source>
</evidence>
<protein>
    <submittedName>
        <fullName evidence="2">Uncharacterized protein</fullName>
    </submittedName>
</protein>
<feature type="compositionally biased region" description="Acidic residues" evidence="1">
    <location>
        <begin position="246"/>
        <end position="257"/>
    </location>
</feature>
<keyword evidence="3" id="KW-1185">Reference proteome</keyword>
<evidence type="ECO:0000256" key="1">
    <source>
        <dbReference type="SAM" id="MobiDB-lite"/>
    </source>
</evidence>
<dbReference type="OrthoDB" id="10494565at2759"/>
<accession>A0A167S720</accession>
<feature type="region of interest" description="Disordered" evidence="1">
    <location>
        <begin position="61"/>
        <end position="80"/>
    </location>
</feature>
<name>A0A167S720_CALVF</name>
<sequence>MTSDVRNHLKRMGSAELLKMVQLAKKAKANGEWNSESESEDELALDPSLKAQQPSIVRTSLAPRDAPLNSPTVPECLPLPSTQSNDDRWEIVAAQHAEVVQDNADLRRRLLCLEQWKAALEEHLGKKTKIAAKPNCPSSLPDSELKPKELAVSRLVRDLMRTQMYDSVGYIAGKQMPGPGRPALPREDSEKAYFVADWEGTKGSRPNQQLIQHAVRLVRQAHLDLRLERSEKPASGQDDFNKLPADGEESDTEPEEPPLIEPRYQVAWLSTENLMYVGGKIWNSMKQVWTNQSSEASQMRAAYWGSNARRAQRRLARADRLQDGAKDFAKANGIRDIERFSKQMLHMDWMGDLDSCDEDGERNDEWWACITEKAGLTPEQREDRQLPLWEWKRPAWMKEGIWQLYATFNHLRWVGNRAHPISTPSIDLGRESHRRPNPKAPKPWAFMVKEAYLAAHHDFQVCQSIPDDLTEEMMCELGRTNNRFIHEKCLSQV</sequence>
<feature type="region of interest" description="Disordered" evidence="1">
    <location>
        <begin position="228"/>
        <end position="257"/>
    </location>
</feature>
<feature type="compositionally biased region" description="Acidic residues" evidence="1">
    <location>
        <begin position="35"/>
        <end position="44"/>
    </location>
</feature>